<dbReference type="InterPro" id="IPR036318">
    <property type="entry name" value="FAD-bd_PCMH-like_sf"/>
</dbReference>
<dbReference type="PANTHER" id="PTHR43762">
    <property type="entry name" value="L-GULONOLACTONE OXIDASE"/>
    <property type="match status" value="1"/>
</dbReference>
<dbReference type="InterPro" id="IPR006094">
    <property type="entry name" value="Oxid_FAD_bind_N"/>
</dbReference>
<sequence length="496" mass="53925">MTRSTPSIRFVNDLHSKLNCTPVGCISMVRSVADIRSDLAEAKRRGMAVAVAGGRHAMGGQQFVSGGMLLDTREFSRLLGFDAQRGLVTVEAGMQWPELIAHLQRLQPRAAGDVSPAWSIAQKQTGADRFSIGGSLAANVHGRGLTMKPIIADVESFDLITADGEQHHCSRAENPDLFGLAIGGYGLFGIISAVTLRLVPKRKLLRAVELASVEGLCAKFDACIAAGAQYGDFQFAIDPASDDFLSLGVLSCYLPMPDDTPIPADQLALAPADWMALLELAHTNKSEAFRRYADFYLASAGQIYDSDTQQLSFYREDYHLVLDEKLGHVGSEVISELYVPRHCLSEFMRAAAADLRAHDVDVIYGTVRLIRRDDESFLPWAQQDSACVIFNLHVQHSAGGLAAAGEAFRRLIDLAALLGGSYYLTYHRHATARQLRKCHPNFEAFLALKLEHDPEQRFQSDWYRHCKALLAGDGASQTGASQTGASQTAAAMGLGA</sequence>
<dbReference type="PROSITE" id="PS51387">
    <property type="entry name" value="FAD_PCMH"/>
    <property type="match status" value="1"/>
</dbReference>
<proteinExistence type="predicted"/>
<dbReference type="Pfam" id="PF01565">
    <property type="entry name" value="FAD_binding_4"/>
    <property type="match status" value="1"/>
</dbReference>
<evidence type="ECO:0000256" key="1">
    <source>
        <dbReference type="ARBA" id="ARBA00022630"/>
    </source>
</evidence>
<feature type="transmembrane region" description="Helical" evidence="3">
    <location>
        <begin position="177"/>
        <end position="199"/>
    </location>
</feature>
<keyword evidence="3" id="KW-0812">Transmembrane</keyword>
<protein>
    <submittedName>
        <fullName evidence="5">FAD-binding oxidoreductase</fullName>
    </submittedName>
</protein>
<keyword evidence="3" id="KW-1133">Transmembrane helix</keyword>
<dbReference type="Gene3D" id="3.30.43.10">
    <property type="entry name" value="Uridine Diphospho-n-acetylenolpyruvylglucosamine Reductase, domain 2"/>
    <property type="match status" value="1"/>
</dbReference>
<dbReference type="PANTHER" id="PTHR43762:SF1">
    <property type="entry name" value="D-ARABINONO-1,4-LACTONE OXIDASE"/>
    <property type="match status" value="1"/>
</dbReference>
<keyword evidence="1" id="KW-0285">Flavoprotein</keyword>
<dbReference type="InterPro" id="IPR016167">
    <property type="entry name" value="FAD-bd_PCMH_sub1"/>
</dbReference>
<dbReference type="RefSeq" id="WP_263570105.1">
    <property type="nucleotide sequence ID" value="NZ_JAJIRN010000002.1"/>
</dbReference>
<evidence type="ECO:0000256" key="3">
    <source>
        <dbReference type="SAM" id="Phobius"/>
    </source>
</evidence>
<keyword evidence="2" id="KW-0274">FAD</keyword>
<keyword evidence="3" id="KW-0472">Membrane</keyword>
<comment type="caution">
    <text evidence="5">The sequence shown here is derived from an EMBL/GenBank/DDBJ whole genome shotgun (WGS) entry which is preliminary data.</text>
</comment>
<dbReference type="InterPro" id="IPR016169">
    <property type="entry name" value="FAD-bd_PCMH_sub2"/>
</dbReference>
<evidence type="ECO:0000313" key="6">
    <source>
        <dbReference type="Proteomes" id="UP001209701"/>
    </source>
</evidence>
<dbReference type="Gene3D" id="3.30.465.10">
    <property type="match status" value="1"/>
</dbReference>
<dbReference type="InterPro" id="IPR016164">
    <property type="entry name" value="FAD-linked_Oxase-like_C"/>
</dbReference>
<reference evidence="5 6" key="1">
    <citation type="submission" date="2021-11" db="EMBL/GenBank/DDBJ databases">
        <authorList>
            <person name="Liang Q."/>
            <person name="Mou H."/>
            <person name="Liu Z."/>
        </authorList>
    </citation>
    <scope>NUCLEOTIDE SEQUENCE [LARGE SCALE GENOMIC DNA]</scope>
    <source>
        <strain evidence="5 6">CHU3</strain>
    </source>
</reference>
<evidence type="ECO:0000256" key="2">
    <source>
        <dbReference type="ARBA" id="ARBA00022827"/>
    </source>
</evidence>
<gene>
    <name evidence="5" type="ORF">LNV07_05215</name>
</gene>
<feature type="domain" description="FAD-binding PCMH-type" evidence="4">
    <location>
        <begin position="18"/>
        <end position="201"/>
    </location>
</feature>
<accession>A0ABT2YBE9</accession>
<dbReference type="Proteomes" id="UP001209701">
    <property type="component" value="Unassembled WGS sequence"/>
</dbReference>
<dbReference type="SUPFAM" id="SSF55103">
    <property type="entry name" value="FAD-linked oxidases, C-terminal domain"/>
    <property type="match status" value="1"/>
</dbReference>
<evidence type="ECO:0000259" key="4">
    <source>
        <dbReference type="PROSITE" id="PS51387"/>
    </source>
</evidence>
<name>A0ABT2YBE9_9BURK</name>
<dbReference type="SUPFAM" id="SSF56176">
    <property type="entry name" value="FAD-binding/transporter-associated domain-like"/>
    <property type="match status" value="1"/>
</dbReference>
<dbReference type="InterPro" id="IPR016166">
    <property type="entry name" value="FAD-bd_PCMH"/>
</dbReference>
<organism evidence="5 6">
    <name type="scientific">Roseateles oligotrophus</name>
    <dbReference type="NCBI Taxonomy" id="1769250"/>
    <lineage>
        <taxon>Bacteria</taxon>
        <taxon>Pseudomonadati</taxon>
        <taxon>Pseudomonadota</taxon>
        <taxon>Betaproteobacteria</taxon>
        <taxon>Burkholderiales</taxon>
        <taxon>Sphaerotilaceae</taxon>
        <taxon>Roseateles</taxon>
    </lineage>
</organism>
<dbReference type="EMBL" id="JAJIRN010000002">
    <property type="protein sequence ID" value="MCV2367489.1"/>
    <property type="molecule type" value="Genomic_DNA"/>
</dbReference>
<keyword evidence="6" id="KW-1185">Reference proteome</keyword>
<evidence type="ECO:0000313" key="5">
    <source>
        <dbReference type="EMBL" id="MCV2367489.1"/>
    </source>
</evidence>
<dbReference type="InterPro" id="IPR010031">
    <property type="entry name" value="FAD_lactone_oxidase-like"/>
</dbReference>